<protein>
    <submittedName>
        <fullName evidence="1">Uncharacterized protein</fullName>
    </submittedName>
</protein>
<sequence>MGDLRHNKELNNKDLKNKRSFIKDLIYVFVSV</sequence>
<dbReference type="EMBL" id="PP856721">
    <property type="protein sequence ID" value="XCH40274.1"/>
    <property type="molecule type" value="Genomic_DNA"/>
</dbReference>
<gene>
    <name evidence="1" type="ORF">NDDWPVAN_CDS0148</name>
</gene>
<accession>A0AAU8GHT8</accession>
<proteinExistence type="predicted"/>
<name>A0AAU8GHT8_9CAUD</name>
<reference evidence="1" key="1">
    <citation type="submission" date="2024-05" db="EMBL/GenBank/DDBJ databases">
        <authorList>
            <person name="Mugo M.M."/>
            <person name="Musyoki A.M."/>
            <person name="Makumi A.M."/>
            <person name="Mutai I."/>
            <person name="Drechsel O."/>
            <person name="Kering K.K."/>
            <person name="Muturi P."/>
            <person name="Mbae C.K."/>
            <person name="Kariuki S.M."/>
        </authorList>
    </citation>
    <scope>NUCLEOTIDE SEQUENCE</scope>
</reference>
<organism evidence="1">
    <name type="scientific">Salmonella phage vB_SEnST11_KE22</name>
    <dbReference type="NCBI Taxonomy" id="3161173"/>
    <lineage>
        <taxon>Viruses</taxon>
        <taxon>Duplodnaviria</taxon>
        <taxon>Heunggongvirae</taxon>
        <taxon>Uroviricota</taxon>
        <taxon>Caudoviricetes</taxon>
        <taxon>Vequintavirinae</taxon>
        <taxon>Seunavirus</taxon>
    </lineage>
</organism>
<evidence type="ECO:0000313" key="1">
    <source>
        <dbReference type="EMBL" id="XCH40274.1"/>
    </source>
</evidence>